<name>A0A975T2I8_9ACTN</name>
<dbReference type="EMBL" id="CP077062">
    <property type="protein sequence ID" value="QWZ10409.1"/>
    <property type="molecule type" value="Genomic_DNA"/>
</dbReference>
<evidence type="ECO:0000313" key="2">
    <source>
        <dbReference type="Proteomes" id="UP000683575"/>
    </source>
</evidence>
<organism evidence="1 2">
    <name type="scientific">Nocardioides panacis</name>
    <dbReference type="NCBI Taxonomy" id="2849501"/>
    <lineage>
        <taxon>Bacteria</taxon>
        <taxon>Bacillati</taxon>
        <taxon>Actinomycetota</taxon>
        <taxon>Actinomycetes</taxon>
        <taxon>Propionibacteriales</taxon>
        <taxon>Nocardioidaceae</taxon>
        <taxon>Nocardioides</taxon>
    </lineage>
</organism>
<reference evidence="1" key="1">
    <citation type="submission" date="2021-06" db="EMBL/GenBank/DDBJ databases">
        <title>Complete genome sequence of Nocardioides sp. G188.</title>
        <authorList>
            <person name="Im W.-T."/>
        </authorList>
    </citation>
    <scope>NUCLEOTIDE SEQUENCE</scope>
    <source>
        <strain evidence="1">G188</strain>
    </source>
</reference>
<dbReference type="AlphaFoldDB" id="A0A975T2I8"/>
<proteinExistence type="predicted"/>
<evidence type="ECO:0008006" key="3">
    <source>
        <dbReference type="Google" id="ProtNLM"/>
    </source>
</evidence>
<dbReference type="Proteomes" id="UP000683575">
    <property type="component" value="Chromosome"/>
</dbReference>
<keyword evidence="2" id="KW-1185">Reference proteome</keyword>
<dbReference type="KEGG" id="nps:KRR39_03675"/>
<evidence type="ECO:0000313" key="1">
    <source>
        <dbReference type="EMBL" id="QWZ10409.1"/>
    </source>
</evidence>
<protein>
    <recommendedName>
        <fullName evidence="3">ATP/GTP-binding protein</fullName>
    </recommendedName>
</protein>
<accession>A0A975T2I8</accession>
<sequence>METWRGEEYVVRRLTGSASTKPYRCPGCHQVIRPATPHTLAWPVLPSTFSSTATGLDERRHWHTACWAARDARR</sequence>
<gene>
    <name evidence="1" type="ORF">KRR39_03675</name>
</gene>